<dbReference type="Proteomes" id="UP001174136">
    <property type="component" value="Unassembled WGS sequence"/>
</dbReference>
<feature type="domain" description="DDE Tnp4" evidence="9">
    <location>
        <begin position="115"/>
        <end position="180"/>
    </location>
</feature>
<feature type="transmembrane region" description="Helical" evidence="8">
    <location>
        <begin position="21"/>
        <end position="42"/>
    </location>
</feature>
<dbReference type="EMBL" id="JAOPHQ010004580">
    <property type="protein sequence ID" value="KAK0138711.1"/>
    <property type="molecule type" value="Genomic_DNA"/>
</dbReference>
<keyword evidence="5" id="KW-0479">Metal-binding</keyword>
<evidence type="ECO:0000313" key="10">
    <source>
        <dbReference type="EMBL" id="KAK0138711.1"/>
    </source>
</evidence>
<dbReference type="GO" id="GO:0016787">
    <property type="term" value="F:hydrolase activity"/>
    <property type="evidence" value="ECO:0007669"/>
    <property type="project" value="UniProtKB-KW"/>
</dbReference>
<proteinExistence type="inferred from homology"/>
<comment type="cofactor">
    <cofactor evidence="1">
        <name>a divalent metal cation</name>
        <dbReference type="ChEBI" id="CHEBI:60240"/>
    </cofactor>
</comment>
<dbReference type="GO" id="GO:0005634">
    <property type="term" value="C:nucleus"/>
    <property type="evidence" value="ECO:0007669"/>
    <property type="project" value="UniProtKB-SubCell"/>
</dbReference>
<comment type="caution">
    <text evidence="10">The sequence shown here is derived from an EMBL/GenBank/DDBJ whole genome shotgun (WGS) entry which is preliminary data.</text>
</comment>
<comment type="similarity">
    <text evidence="3">Belongs to the HARBI1 family.</text>
</comment>
<evidence type="ECO:0000256" key="6">
    <source>
        <dbReference type="ARBA" id="ARBA00022801"/>
    </source>
</evidence>
<evidence type="ECO:0000256" key="8">
    <source>
        <dbReference type="SAM" id="Phobius"/>
    </source>
</evidence>
<keyword evidence="11" id="KW-1185">Reference proteome</keyword>
<keyword evidence="7" id="KW-0539">Nucleus</keyword>
<evidence type="ECO:0000256" key="1">
    <source>
        <dbReference type="ARBA" id="ARBA00001968"/>
    </source>
</evidence>
<evidence type="ECO:0000259" key="9">
    <source>
        <dbReference type="Pfam" id="PF13359"/>
    </source>
</evidence>
<keyword evidence="8" id="KW-0812">Transmembrane</keyword>
<accession>A0AA47NU73</accession>
<sequence>MTTTNYRRPIPPAERQALSRRICLPWICLPWICLPWICLPWICLRFLATGDSYRTIACSYRVGVSTVARIVTQVTKVIWDALVPEFMPVPTTEDWRSIAEGFHRRWAFPNCLGSIDGKHIVIRAPDNSGSLFYNYKGTYSIVLLAVVDLEYCFRVVDVGSYGRTSDGGVLANSNFGQKLLDGTLGLPPDALLPGTDHMR</sequence>
<dbReference type="PANTHER" id="PTHR22930:SF279">
    <property type="entry name" value="SIMILAR TO ENSANGP00000010363"/>
    <property type="match status" value="1"/>
</dbReference>
<dbReference type="PANTHER" id="PTHR22930">
    <property type="match status" value="1"/>
</dbReference>
<protein>
    <submittedName>
        <fullName evidence="10">Protein ANTAGONIST OF LIKE HETEROCHROMATIN PROTEIN 1</fullName>
    </submittedName>
</protein>
<evidence type="ECO:0000313" key="11">
    <source>
        <dbReference type="Proteomes" id="UP001174136"/>
    </source>
</evidence>
<gene>
    <name evidence="10" type="primary">ALP1_3</name>
    <name evidence="10" type="ORF">N1851_024745</name>
</gene>
<keyword evidence="6" id="KW-0378">Hydrolase</keyword>
<evidence type="ECO:0000256" key="3">
    <source>
        <dbReference type="ARBA" id="ARBA00006958"/>
    </source>
</evidence>
<evidence type="ECO:0000256" key="4">
    <source>
        <dbReference type="ARBA" id="ARBA00022722"/>
    </source>
</evidence>
<evidence type="ECO:0000256" key="2">
    <source>
        <dbReference type="ARBA" id="ARBA00004123"/>
    </source>
</evidence>
<organism evidence="10 11">
    <name type="scientific">Merluccius polli</name>
    <name type="common">Benguela hake</name>
    <name type="synonym">Merluccius cadenati</name>
    <dbReference type="NCBI Taxonomy" id="89951"/>
    <lineage>
        <taxon>Eukaryota</taxon>
        <taxon>Metazoa</taxon>
        <taxon>Chordata</taxon>
        <taxon>Craniata</taxon>
        <taxon>Vertebrata</taxon>
        <taxon>Euteleostomi</taxon>
        <taxon>Actinopterygii</taxon>
        <taxon>Neopterygii</taxon>
        <taxon>Teleostei</taxon>
        <taxon>Neoteleostei</taxon>
        <taxon>Acanthomorphata</taxon>
        <taxon>Zeiogadaria</taxon>
        <taxon>Gadariae</taxon>
        <taxon>Gadiformes</taxon>
        <taxon>Gadoidei</taxon>
        <taxon>Merlucciidae</taxon>
        <taxon>Merluccius</taxon>
    </lineage>
</organism>
<evidence type="ECO:0000256" key="5">
    <source>
        <dbReference type="ARBA" id="ARBA00022723"/>
    </source>
</evidence>
<dbReference type="InterPro" id="IPR045249">
    <property type="entry name" value="HARBI1-like"/>
</dbReference>
<keyword evidence="4" id="KW-0540">Nuclease</keyword>
<dbReference type="InterPro" id="IPR027806">
    <property type="entry name" value="HARBI1_dom"/>
</dbReference>
<comment type="subcellular location">
    <subcellularLocation>
        <location evidence="2">Nucleus</location>
    </subcellularLocation>
</comment>
<evidence type="ECO:0000256" key="7">
    <source>
        <dbReference type="ARBA" id="ARBA00023242"/>
    </source>
</evidence>
<dbReference type="AlphaFoldDB" id="A0AA47NU73"/>
<keyword evidence="8" id="KW-1133">Transmembrane helix</keyword>
<dbReference type="GO" id="GO:0046872">
    <property type="term" value="F:metal ion binding"/>
    <property type="evidence" value="ECO:0007669"/>
    <property type="project" value="UniProtKB-KW"/>
</dbReference>
<dbReference type="Pfam" id="PF13359">
    <property type="entry name" value="DDE_Tnp_4"/>
    <property type="match status" value="1"/>
</dbReference>
<keyword evidence="8" id="KW-0472">Membrane</keyword>
<reference evidence="10" key="1">
    <citation type="journal article" date="2023" name="Front. Mar. Sci.">
        <title>A new Merluccius polli reference genome to investigate the effects of global change in West African waters.</title>
        <authorList>
            <person name="Mateo J.L."/>
            <person name="Blanco-Fernandez C."/>
            <person name="Garcia-Vazquez E."/>
            <person name="Machado-Schiaffino G."/>
        </authorList>
    </citation>
    <scope>NUCLEOTIDE SEQUENCE</scope>
    <source>
        <strain evidence="10">C29</strain>
        <tissue evidence="10">Fin</tissue>
    </source>
</reference>
<dbReference type="GO" id="GO:0004518">
    <property type="term" value="F:nuclease activity"/>
    <property type="evidence" value="ECO:0007669"/>
    <property type="project" value="UniProtKB-KW"/>
</dbReference>
<name>A0AA47NU73_MERPO</name>